<dbReference type="InterPro" id="IPR011263">
    <property type="entry name" value="DNA-dir_RNA_pol_RpoA/D/Rpb3"/>
</dbReference>
<evidence type="ECO:0000256" key="8">
    <source>
        <dbReference type="ARBA" id="ARBA00032524"/>
    </source>
</evidence>
<evidence type="ECO:0000256" key="6">
    <source>
        <dbReference type="ARBA" id="ARBA00022695"/>
    </source>
</evidence>
<dbReference type="Gene3D" id="2.170.120.12">
    <property type="entry name" value="DNA-directed RNA polymerase, insert domain"/>
    <property type="match status" value="1"/>
</dbReference>
<evidence type="ECO:0000256" key="4">
    <source>
        <dbReference type="ARBA" id="ARBA00022478"/>
    </source>
</evidence>
<dbReference type="NCBIfam" id="NF003519">
    <property type="entry name" value="PRK05182.2-5"/>
    <property type="match status" value="1"/>
</dbReference>
<comment type="domain">
    <text evidence="11">The N-terminal domain is essential for RNAP assembly and basal transcription, whereas the C-terminal domain is involved in interaction with transcriptional regulators and with upstream promoter elements.</text>
</comment>
<dbReference type="SUPFAM" id="SSF56553">
    <property type="entry name" value="Insert subdomain of RNA polymerase alpha subunit"/>
    <property type="match status" value="1"/>
</dbReference>
<dbReference type="GO" id="GO:0000428">
    <property type="term" value="C:DNA-directed RNA polymerase complex"/>
    <property type="evidence" value="ECO:0007669"/>
    <property type="project" value="UniProtKB-KW"/>
</dbReference>
<comment type="subunit">
    <text evidence="11">Homodimer. The RNAP catalytic core consists of 2 alpha, 1 beta, 1 beta' and 1 omega subunit. When a sigma factor is associated with the core the holoenzyme is formed, which can initiate transcription.</text>
</comment>
<proteinExistence type="inferred from homology"/>
<keyword evidence="6 11" id="KW-0548">Nucleotidyltransferase</keyword>
<dbReference type="GO" id="GO:0005737">
    <property type="term" value="C:cytoplasm"/>
    <property type="evidence" value="ECO:0007669"/>
    <property type="project" value="UniProtKB-ARBA"/>
</dbReference>
<evidence type="ECO:0000256" key="7">
    <source>
        <dbReference type="ARBA" id="ARBA00023163"/>
    </source>
</evidence>
<feature type="domain" description="DNA-directed RNA polymerase RpoA/D/Rpb3-type" evidence="12">
    <location>
        <begin position="19"/>
        <end position="227"/>
    </location>
</feature>
<evidence type="ECO:0000256" key="9">
    <source>
        <dbReference type="ARBA" id="ARBA00033070"/>
    </source>
</evidence>
<keyword evidence="7 11" id="KW-0804">Transcription</keyword>
<evidence type="ECO:0000256" key="5">
    <source>
        <dbReference type="ARBA" id="ARBA00022679"/>
    </source>
</evidence>
<comment type="caution">
    <text evidence="13">The sequence shown here is derived from an EMBL/GenBank/DDBJ whole genome shotgun (WGS) entry which is preliminary data.</text>
</comment>
<dbReference type="Pfam" id="PF03118">
    <property type="entry name" value="RNA_pol_A_CTD"/>
    <property type="match status" value="1"/>
</dbReference>
<evidence type="ECO:0000256" key="10">
    <source>
        <dbReference type="ARBA" id="ARBA00048552"/>
    </source>
</evidence>
<evidence type="ECO:0000259" key="12">
    <source>
        <dbReference type="SMART" id="SM00662"/>
    </source>
</evidence>
<comment type="function">
    <text evidence="11">DNA-dependent RNA polymerase catalyzes the transcription of DNA into RNA using the four ribonucleoside triphosphates as substrates.</text>
</comment>
<dbReference type="NCBIfam" id="TIGR02027">
    <property type="entry name" value="rpoA"/>
    <property type="match status" value="1"/>
</dbReference>
<evidence type="ECO:0000256" key="3">
    <source>
        <dbReference type="ARBA" id="ARBA00015972"/>
    </source>
</evidence>
<dbReference type="EMBL" id="MFEL01000010">
    <property type="protein sequence ID" value="OGE81182.1"/>
    <property type="molecule type" value="Genomic_DNA"/>
</dbReference>
<dbReference type="Gene3D" id="1.10.150.20">
    <property type="entry name" value="5' to 3' exonuclease, C-terminal subdomain"/>
    <property type="match status" value="1"/>
</dbReference>
<feature type="region of interest" description="Alpha N-terminal domain (alpha-NTD)" evidence="11">
    <location>
        <begin position="1"/>
        <end position="230"/>
    </location>
</feature>
<dbReference type="Pfam" id="PF01193">
    <property type="entry name" value="RNA_pol_L"/>
    <property type="match status" value="1"/>
</dbReference>
<dbReference type="InterPro" id="IPR036603">
    <property type="entry name" value="RBP11-like"/>
</dbReference>
<organism evidence="13 14">
    <name type="scientific">Candidatus Doudnabacteria bacterium RIFCSPHIGHO2_01_FULL_46_24</name>
    <dbReference type="NCBI Taxonomy" id="1817825"/>
    <lineage>
        <taxon>Bacteria</taxon>
        <taxon>Candidatus Doudnaibacteriota</taxon>
    </lineage>
</organism>
<dbReference type="AlphaFoldDB" id="A0A1F5NUH9"/>
<dbReference type="SUPFAM" id="SSF47789">
    <property type="entry name" value="C-terminal domain of RNA polymerase alpha subunit"/>
    <property type="match status" value="1"/>
</dbReference>
<dbReference type="Pfam" id="PF01000">
    <property type="entry name" value="RNA_pol_A_bac"/>
    <property type="match status" value="1"/>
</dbReference>
<dbReference type="FunFam" id="2.170.120.12:FF:000001">
    <property type="entry name" value="DNA-directed RNA polymerase subunit alpha"/>
    <property type="match status" value="1"/>
</dbReference>
<reference evidence="13 14" key="1">
    <citation type="journal article" date="2016" name="Nat. Commun.">
        <title>Thousands of microbial genomes shed light on interconnected biogeochemical processes in an aquifer system.</title>
        <authorList>
            <person name="Anantharaman K."/>
            <person name="Brown C.T."/>
            <person name="Hug L.A."/>
            <person name="Sharon I."/>
            <person name="Castelle C.J."/>
            <person name="Probst A.J."/>
            <person name="Thomas B.C."/>
            <person name="Singh A."/>
            <person name="Wilkins M.J."/>
            <person name="Karaoz U."/>
            <person name="Brodie E.L."/>
            <person name="Williams K.H."/>
            <person name="Hubbard S.S."/>
            <person name="Banfield J.F."/>
        </authorList>
    </citation>
    <scope>NUCLEOTIDE SEQUENCE [LARGE SCALE GENOMIC DNA]</scope>
</reference>
<dbReference type="SMART" id="SM00662">
    <property type="entry name" value="RPOLD"/>
    <property type="match status" value="1"/>
</dbReference>
<dbReference type="NCBIfam" id="NF003513">
    <property type="entry name" value="PRK05182.1-2"/>
    <property type="match status" value="1"/>
</dbReference>
<evidence type="ECO:0000256" key="2">
    <source>
        <dbReference type="ARBA" id="ARBA00012418"/>
    </source>
</evidence>
<comment type="catalytic activity">
    <reaction evidence="10 11">
        <text>RNA(n) + a ribonucleoside 5'-triphosphate = RNA(n+1) + diphosphate</text>
        <dbReference type="Rhea" id="RHEA:21248"/>
        <dbReference type="Rhea" id="RHEA-COMP:14527"/>
        <dbReference type="Rhea" id="RHEA-COMP:17342"/>
        <dbReference type="ChEBI" id="CHEBI:33019"/>
        <dbReference type="ChEBI" id="CHEBI:61557"/>
        <dbReference type="ChEBI" id="CHEBI:140395"/>
        <dbReference type="EC" id="2.7.7.6"/>
    </reaction>
</comment>
<accession>A0A1F5NUH9</accession>
<dbReference type="GO" id="GO:0003899">
    <property type="term" value="F:DNA-directed RNA polymerase activity"/>
    <property type="evidence" value="ECO:0007669"/>
    <property type="project" value="UniProtKB-UniRule"/>
</dbReference>
<dbReference type="InterPro" id="IPR011773">
    <property type="entry name" value="DNA-dir_RpoA"/>
</dbReference>
<evidence type="ECO:0000313" key="14">
    <source>
        <dbReference type="Proteomes" id="UP000178892"/>
    </source>
</evidence>
<protein>
    <recommendedName>
        <fullName evidence="3 11">DNA-directed RNA polymerase subunit alpha</fullName>
        <shortName evidence="11">RNAP subunit alpha</shortName>
        <ecNumber evidence="2 11">2.7.7.6</ecNumber>
    </recommendedName>
    <alternativeName>
        <fullName evidence="9 11">RNA polymerase subunit alpha</fullName>
    </alternativeName>
    <alternativeName>
        <fullName evidence="8 11">Transcriptase subunit alpha</fullName>
    </alternativeName>
</protein>
<dbReference type="InterPro" id="IPR036643">
    <property type="entry name" value="RNApol_insert_sf"/>
</dbReference>
<dbReference type="HAMAP" id="MF_00059">
    <property type="entry name" value="RNApol_bact_RpoA"/>
    <property type="match status" value="1"/>
</dbReference>
<dbReference type="InterPro" id="IPR011260">
    <property type="entry name" value="RNAP_asu_C"/>
</dbReference>
<evidence type="ECO:0000256" key="11">
    <source>
        <dbReference type="HAMAP-Rule" id="MF_00059"/>
    </source>
</evidence>
<evidence type="ECO:0000256" key="1">
    <source>
        <dbReference type="ARBA" id="ARBA00007123"/>
    </source>
</evidence>
<name>A0A1F5NUH9_9BACT</name>
<dbReference type="InterPro" id="IPR011262">
    <property type="entry name" value="DNA-dir_RNA_pol_insert"/>
</dbReference>
<dbReference type="STRING" id="1817825.A2720_01425"/>
<dbReference type="SUPFAM" id="SSF55257">
    <property type="entry name" value="RBP11-like subunits of RNA polymerase"/>
    <property type="match status" value="1"/>
</dbReference>
<gene>
    <name evidence="11" type="primary">rpoA</name>
    <name evidence="13" type="ORF">A2720_01425</name>
</gene>
<dbReference type="EC" id="2.7.7.6" evidence="2 11"/>
<dbReference type="GO" id="GO:0006351">
    <property type="term" value="P:DNA-templated transcription"/>
    <property type="evidence" value="ECO:0007669"/>
    <property type="project" value="UniProtKB-UniRule"/>
</dbReference>
<dbReference type="GO" id="GO:0003677">
    <property type="term" value="F:DNA binding"/>
    <property type="evidence" value="ECO:0007669"/>
    <property type="project" value="UniProtKB-UniRule"/>
</dbReference>
<dbReference type="CDD" id="cd06928">
    <property type="entry name" value="RNAP_alpha_NTD"/>
    <property type="match status" value="1"/>
</dbReference>
<feature type="region of interest" description="Alpha C-terminal domain (alpha-CTD)" evidence="11">
    <location>
        <begin position="247"/>
        <end position="310"/>
    </location>
</feature>
<evidence type="ECO:0000313" key="13">
    <source>
        <dbReference type="EMBL" id="OGE81182.1"/>
    </source>
</evidence>
<dbReference type="Gene3D" id="3.30.1360.10">
    <property type="entry name" value="RNA polymerase, RBP11-like subunit"/>
    <property type="match status" value="1"/>
</dbReference>
<sequence>MEKIPLPNKVSFQEQGRNHYQLIMEPLYPGFGMTLGNALRRILLSSLPGAAATAVKIKGVDHEFSTIPNVKEDVIEIILNLKQLRMKVHANEPVRLELKVKGEKEVKAADFKKNSDVEIVNPELHLATLDNKLAEFEMEVIVNTGRGYVPVEQRENEKLEIGMIAVDAIYTPIRNVNFEIKHVRVGQITNYDELVMTVETDGTITGKDALDQASRVLLDHFSLLGGENLSREEEAMELELPKEEGIKTPEEDDLKSLGLSNRSFNALAKNNIVRISQLQALSHEDLINMEGLGEKSVEEIERLLAAYAGK</sequence>
<keyword evidence="4 11" id="KW-0240">DNA-directed RNA polymerase</keyword>
<dbReference type="GO" id="GO:0046983">
    <property type="term" value="F:protein dimerization activity"/>
    <property type="evidence" value="ECO:0007669"/>
    <property type="project" value="InterPro"/>
</dbReference>
<comment type="similarity">
    <text evidence="1 11">Belongs to the RNA polymerase alpha chain family.</text>
</comment>
<keyword evidence="5 11" id="KW-0808">Transferase</keyword>
<dbReference type="Proteomes" id="UP000178892">
    <property type="component" value="Unassembled WGS sequence"/>
</dbReference>